<name>A0ABZ2CKJ2_9BACI</name>
<feature type="compositionally biased region" description="Polar residues" evidence="1">
    <location>
        <begin position="44"/>
        <end position="53"/>
    </location>
</feature>
<proteinExistence type="predicted"/>
<organism evidence="2 3">
    <name type="scientific">Niallia oryzisoli</name>
    <dbReference type="NCBI Taxonomy" id="1737571"/>
    <lineage>
        <taxon>Bacteria</taxon>
        <taxon>Bacillati</taxon>
        <taxon>Bacillota</taxon>
        <taxon>Bacilli</taxon>
        <taxon>Bacillales</taxon>
        <taxon>Bacillaceae</taxon>
        <taxon>Niallia</taxon>
    </lineage>
</organism>
<keyword evidence="3" id="KW-1185">Reference proteome</keyword>
<sequence>MPTFLMSTIESNGDFGFELSDLAKPVTKQMLLEILHKNKKENEQNNTGNLFDQVRNENI</sequence>
<evidence type="ECO:0000313" key="3">
    <source>
        <dbReference type="Proteomes" id="UP001357223"/>
    </source>
</evidence>
<protein>
    <submittedName>
        <fullName evidence="2">Uncharacterized protein</fullName>
    </submittedName>
</protein>
<dbReference type="Proteomes" id="UP001357223">
    <property type="component" value="Chromosome"/>
</dbReference>
<evidence type="ECO:0000313" key="2">
    <source>
        <dbReference type="EMBL" id="WVX84195.1"/>
    </source>
</evidence>
<dbReference type="EMBL" id="CP137640">
    <property type="protein sequence ID" value="WVX84195.1"/>
    <property type="molecule type" value="Genomic_DNA"/>
</dbReference>
<gene>
    <name evidence="2" type="ORF">R4Z09_15070</name>
</gene>
<accession>A0ABZ2CKJ2</accession>
<dbReference type="RefSeq" id="WP_338453068.1">
    <property type="nucleotide sequence ID" value="NZ_CP137640.1"/>
</dbReference>
<evidence type="ECO:0000256" key="1">
    <source>
        <dbReference type="SAM" id="MobiDB-lite"/>
    </source>
</evidence>
<reference evidence="2 3" key="1">
    <citation type="submission" date="2023-10" db="EMBL/GenBank/DDBJ databases">
        <title>Niallia locisalis sp.nov. isolated from a salt pond sample.</title>
        <authorList>
            <person name="Li X.-J."/>
            <person name="Dong L."/>
        </authorList>
    </citation>
    <scope>NUCLEOTIDE SEQUENCE [LARGE SCALE GENOMIC DNA]</scope>
    <source>
        <strain evidence="2 3">DSM 29761</strain>
    </source>
</reference>
<feature type="region of interest" description="Disordered" evidence="1">
    <location>
        <begin position="39"/>
        <end position="59"/>
    </location>
</feature>